<protein>
    <submittedName>
        <fullName evidence="8">Formate/nitrite transporter-domain-containing protein</fullName>
    </submittedName>
</protein>
<accession>A0AA39YTA0</accession>
<organism evidence="8 9">
    <name type="scientific">Cercophora newfieldiana</name>
    <dbReference type="NCBI Taxonomy" id="92897"/>
    <lineage>
        <taxon>Eukaryota</taxon>
        <taxon>Fungi</taxon>
        <taxon>Dikarya</taxon>
        <taxon>Ascomycota</taxon>
        <taxon>Pezizomycotina</taxon>
        <taxon>Sordariomycetes</taxon>
        <taxon>Sordariomycetidae</taxon>
        <taxon>Sordariales</taxon>
        <taxon>Lasiosphaeriaceae</taxon>
        <taxon>Cercophora</taxon>
    </lineage>
</organism>
<evidence type="ECO:0000313" key="8">
    <source>
        <dbReference type="EMBL" id="KAK0657045.1"/>
    </source>
</evidence>
<dbReference type="GO" id="GO:0015513">
    <property type="term" value="F:high-affinity secondary active nitrite transmembrane transporter activity"/>
    <property type="evidence" value="ECO:0007669"/>
    <property type="project" value="TreeGrafter"/>
</dbReference>
<dbReference type="Proteomes" id="UP001174936">
    <property type="component" value="Unassembled WGS sequence"/>
</dbReference>
<comment type="subcellular location">
    <subcellularLocation>
        <location evidence="1">Membrane</location>
        <topology evidence="1">Multi-pass membrane protein</topology>
    </subcellularLocation>
</comment>
<reference evidence="8" key="1">
    <citation type="submission" date="2023-06" db="EMBL/GenBank/DDBJ databases">
        <title>Genome-scale phylogeny and comparative genomics of the fungal order Sordariales.</title>
        <authorList>
            <consortium name="Lawrence Berkeley National Laboratory"/>
            <person name="Hensen N."/>
            <person name="Bonometti L."/>
            <person name="Westerberg I."/>
            <person name="Brannstrom I.O."/>
            <person name="Guillou S."/>
            <person name="Cros-Aarteil S."/>
            <person name="Calhoun S."/>
            <person name="Haridas S."/>
            <person name="Kuo A."/>
            <person name="Mondo S."/>
            <person name="Pangilinan J."/>
            <person name="Riley R."/>
            <person name="Labutti K."/>
            <person name="Andreopoulos B."/>
            <person name="Lipzen A."/>
            <person name="Chen C."/>
            <person name="Yanf M."/>
            <person name="Daum C."/>
            <person name="Ng V."/>
            <person name="Clum A."/>
            <person name="Steindorff A."/>
            <person name="Ohm R."/>
            <person name="Martin F."/>
            <person name="Silar P."/>
            <person name="Natvig D."/>
            <person name="Lalanne C."/>
            <person name="Gautier V."/>
            <person name="Ament-Velasquez S.L."/>
            <person name="Kruys A."/>
            <person name="Hutchinson M.I."/>
            <person name="Powell A.J."/>
            <person name="Barry K."/>
            <person name="Miller A.N."/>
            <person name="Grigoriev I.V."/>
            <person name="Debuchy R."/>
            <person name="Gladieux P."/>
            <person name="Thoren M.H."/>
            <person name="Johannesson H."/>
        </authorList>
    </citation>
    <scope>NUCLEOTIDE SEQUENCE</scope>
    <source>
        <strain evidence="8">SMH2532-1</strain>
    </source>
</reference>
<feature type="transmembrane region" description="Helical" evidence="7">
    <location>
        <begin position="242"/>
        <end position="264"/>
    </location>
</feature>
<dbReference type="Gene3D" id="1.20.1080.10">
    <property type="entry name" value="Glycerol uptake facilitator protein"/>
    <property type="match status" value="1"/>
</dbReference>
<dbReference type="GO" id="GO:0005886">
    <property type="term" value="C:plasma membrane"/>
    <property type="evidence" value="ECO:0007669"/>
    <property type="project" value="TreeGrafter"/>
</dbReference>
<feature type="transmembrane region" description="Helical" evidence="7">
    <location>
        <begin position="169"/>
        <end position="188"/>
    </location>
</feature>
<evidence type="ECO:0000313" key="9">
    <source>
        <dbReference type="Proteomes" id="UP001174936"/>
    </source>
</evidence>
<dbReference type="FunFam" id="1.20.1080.10:FF:000011">
    <property type="entry name" value="Formate family transporter"/>
    <property type="match status" value="1"/>
</dbReference>
<feature type="transmembrane region" description="Helical" evidence="7">
    <location>
        <begin position="36"/>
        <end position="62"/>
    </location>
</feature>
<dbReference type="PANTHER" id="PTHR30520:SF6">
    <property type="entry name" value="FORMATE_NITRATE FAMILY TRANSPORTER (EUROFUNG)"/>
    <property type="match status" value="1"/>
</dbReference>
<keyword evidence="5 7" id="KW-0472">Membrane</keyword>
<comment type="similarity">
    <text evidence="6">Belongs to the FNT transporter (TC 1.A.16) family.</text>
</comment>
<evidence type="ECO:0000256" key="1">
    <source>
        <dbReference type="ARBA" id="ARBA00004141"/>
    </source>
</evidence>
<dbReference type="PANTHER" id="PTHR30520">
    <property type="entry name" value="FORMATE TRANSPORTER-RELATED"/>
    <property type="match status" value="1"/>
</dbReference>
<dbReference type="Pfam" id="PF01226">
    <property type="entry name" value="Form_Nir_trans"/>
    <property type="match status" value="1"/>
</dbReference>
<feature type="transmembrane region" description="Helical" evidence="7">
    <location>
        <begin position="117"/>
        <end position="138"/>
    </location>
</feature>
<evidence type="ECO:0000256" key="5">
    <source>
        <dbReference type="ARBA" id="ARBA00023136"/>
    </source>
</evidence>
<dbReference type="PROSITE" id="PS01006">
    <property type="entry name" value="FORMATE_NITRITE_TP_2"/>
    <property type="match status" value="1"/>
</dbReference>
<sequence length="320" mass="35392">MSTPTPSLAPYTPAQTLELLSRSGAKRGKSRPDKTFFAAMSAGCFVALGGGASLMIATIPWFNQNAPGLVKMFFGLTFPMALVMIIFTNGELFTGSTMITGIAFLQRRLSVWYMLRHWFICFWGNFVGCVFTMAIFMGSDGGAFDNDPYRSQVISFVTAKQVTPQWHQIFIRAIGANWLVCLAIYMGCQGREILSRVALMYIPVFFFVMIGFDHVVANMFFIPMGIWLGTPGVTIGLYIWKGIIPALLGNTVGGFVFCACYFYYQFIWGEEPIAIDGVYYQEQARMEEGNLGPSMLHPARSGSDGQLSGNTAKVDVKQVV</sequence>
<dbReference type="AlphaFoldDB" id="A0AA39YTA0"/>
<keyword evidence="3 7" id="KW-0812">Transmembrane</keyword>
<proteinExistence type="inferred from homology"/>
<comment type="caution">
    <text evidence="8">The sequence shown here is derived from an EMBL/GenBank/DDBJ whole genome shotgun (WGS) entry which is preliminary data.</text>
</comment>
<keyword evidence="4 7" id="KW-1133">Transmembrane helix</keyword>
<evidence type="ECO:0000256" key="7">
    <source>
        <dbReference type="SAM" id="Phobius"/>
    </source>
</evidence>
<dbReference type="InterPro" id="IPR024002">
    <property type="entry name" value="For/NO2_transpt_CS"/>
</dbReference>
<dbReference type="InterPro" id="IPR023271">
    <property type="entry name" value="Aquaporin-like"/>
</dbReference>
<dbReference type="InterPro" id="IPR000292">
    <property type="entry name" value="For/NO2_transpt"/>
</dbReference>
<keyword evidence="9" id="KW-1185">Reference proteome</keyword>
<dbReference type="EMBL" id="JAULSV010000001">
    <property type="protein sequence ID" value="KAK0657045.1"/>
    <property type="molecule type" value="Genomic_DNA"/>
</dbReference>
<feature type="transmembrane region" description="Helical" evidence="7">
    <location>
        <begin position="200"/>
        <end position="222"/>
    </location>
</feature>
<evidence type="ECO:0000256" key="2">
    <source>
        <dbReference type="ARBA" id="ARBA00022448"/>
    </source>
</evidence>
<keyword evidence="2" id="KW-0813">Transport</keyword>
<gene>
    <name evidence="8" type="ORF">B0T16DRAFT_366825</name>
</gene>
<evidence type="ECO:0000256" key="4">
    <source>
        <dbReference type="ARBA" id="ARBA00022989"/>
    </source>
</evidence>
<evidence type="ECO:0000256" key="3">
    <source>
        <dbReference type="ARBA" id="ARBA00022692"/>
    </source>
</evidence>
<feature type="transmembrane region" description="Helical" evidence="7">
    <location>
        <begin position="82"/>
        <end position="105"/>
    </location>
</feature>
<evidence type="ECO:0000256" key="6">
    <source>
        <dbReference type="ARBA" id="ARBA00049660"/>
    </source>
</evidence>
<name>A0AA39YTA0_9PEZI</name>
<dbReference type="GO" id="GO:0015707">
    <property type="term" value="P:nitrite transport"/>
    <property type="evidence" value="ECO:0007669"/>
    <property type="project" value="TreeGrafter"/>
</dbReference>